<name>A0AAV4HV35_9GAST</name>
<sequence>MDLMHVFWEKYAQDAQRGKNASDPSRIRSPVSRSQFSTGVGTFHRQGVVVAAAAVVVVVVVVSSSSAPPPPAVTV</sequence>
<organism evidence="3 4">
    <name type="scientific">Elysia marginata</name>
    <dbReference type="NCBI Taxonomy" id="1093978"/>
    <lineage>
        <taxon>Eukaryota</taxon>
        <taxon>Metazoa</taxon>
        <taxon>Spiralia</taxon>
        <taxon>Lophotrochozoa</taxon>
        <taxon>Mollusca</taxon>
        <taxon>Gastropoda</taxon>
        <taxon>Heterobranchia</taxon>
        <taxon>Euthyneura</taxon>
        <taxon>Panpulmonata</taxon>
        <taxon>Sacoglossa</taxon>
        <taxon>Placobranchoidea</taxon>
        <taxon>Plakobranchidae</taxon>
        <taxon>Elysia</taxon>
    </lineage>
</organism>
<accession>A0AAV4HV35</accession>
<dbReference type="Proteomes" id="UP000762676">
    <property type="component" value="Unassembled WGS sequence"/>
</dbReference>
<reference evidence="3 4" key="1">
    <citation type="journal article" date="2021" name="Elife">
        <title>Chloroplast acquisition without the gene transfer in kleptoplastic sea slugs, Plakobranchus ocellatus.</title>
        <authorList>
            <person name="Maeda T."/>
            <person name="Takahashi S."/>
            <person name="Yoshida T."/>
            <person name="Shimamura S."/>
            <person name="Takaki Y."/>
            <person name="Nagai Y."/>
            <person name="Toyoda A."/>
            <person name="Suzuki Y."/>
            <person name="Arimoto A."/>
            <person name="Ishii H."/>
            <person name="Satoh N."/>
            <person name="Nishiyama T."/>
            <person name="Hasebe M."/>
            <person name="Maruyama T."/>
            <person name="Minagawa J."/>
            <person name="Obokata J."/>
            <person name="Shigenobu S."/>
        </authorList>
    </citation>
    <scope>NUCLEOTIDE SEQUENCE [LARGE SCALE GENOMIC DNA]</scope>
</reference>
<feature type="region of interest" description="Disordered" evidence="1">
    <location>
        <begin position="13"/>
        <end position="33"/>
    </location>
</feature>
<evidence type="ECO:0000313" key="3">
    <source>
        <dbReference type="EMBL" id="GFS01530.1"/>
    </source>
</evidence>
<comment type="caution">
    <text evidence="3">The sequence shown here is derived from an EMBL/GenBank/DDBJ whole genome shotgun (WGS) entry which is preliminary data.</text>
</comment>
<evidence type="ECO:0000256" key="1">
    <source>
        <dbReference type="SAM" id="MobiDB-lite"/>
    </source>
</evidence>
<gene>
    <name evidence="3" type="ORF">ElyMa_001099300</name>
</gene>
<protein>
    <submittedName>
        <fullName evidence="3">Uncharacterized protein</fullName>
    </submittedName>
</protein>
<keyword evidence="2" id="KW-1133">Transmembrane helix</keyword>
<keyword evidence="2" id="KW-0812">Transmembrane</keyword>
<proteinExistence type="predicted"/>
<evidence type="ECO:0000313" key="4">
    <source>
        <dbReference type="Proteomes" id="UP000762676"/>
    </source>
</evidence>
<feature type="transmembrane region" description="Helical" evidence="2">
    <location>
        <begin position="47"/>
        <end position="67"/>
    </location>
</feature>
<evidence type="ECO:0000256" key="2">
    <source>
        <dbReference type="SAM" id="Phobius"/>
    </source>
</evidence>
<keyword evidence="2" id="KW-0472">Membrane</keyword>
<keyword evidence="4" id="KW-1185">Reference proteome</keyword>
<dbReference type="AlphaFoldDB" id="A0AAV4HV35"/>
<dbReference type="EMBL" id="BMAT01002205">
    <property type="protein sequence ID" value="GFS01530.1"/>
    <property type="molecule type" value="Genomic_DNA"/>
</dbReference>